<reference evidence="1 2" key="1">
    <citation type="submission" date="2024-09" db="EMBL/GenBank/DDBJ databases">
        <title>Itraconazole resistance in Madurella fahalii resulting from another homologue of gene encoding cytochrome P450 14-alpha sterol demethylase (CYP51).</title>
        <authorList>
            <person name="Yoshioka I."/>
            <person name="Fahal A.H."/>
            <person name="Kaneko S."/>
            <person name="Yaguchi T."/>
        </authorList>
    </citation>
    <scope>NUCLEOTIDE SEQUENCE [LARGE SCALE GENOMIC DNA]</scope>
    <source>
        <strain evidence="1 2">IFM 68171</strain>
    </source>
</reference>
<protein>
    <submittedName>
        <fullName evidence="1">Uncharacterized protein</fullName>
    </submittedName>
</protein>
<comment type="caution">
    <text evidence="1">The sequence shown here is derived from an EMBL/GenBank/DDBJ whole genome shotgun (WGS) entry which is preliminary data.</text>
</comment>
<gene>
    <name evidence="1" type="ORF">MFIFM68171_03632</name>
</gene>
<evidence type="ECO:0000313" key="1">
    <source>
        <dbReference type="EMBL" id="GAB1313422.1"/>
    </source>
</evidence>
<dbReference type="Proteomes" id="UP001628179">
    <property type="component" value="Unassembled WGS sequence"/>
</dbReference>
<dbReference type="RefSeq" id="XP_070915154.1">
    <property type="nucleotide sequence ID" value="XM_071059053.1"/>
</dbReference>
<dbReference type="GeneID" id="98174376"/>
<sequence>MKGTLNVIRAAKPEEVTVHLAVCFLQVVLNLCLVQQSAGTAEEVEIRPRIELLRSIVDIAGGNSITAEDDGGNCRVQRSETEEKDSYIPVVSDENLAQCLGEAIVTWKANYDRLGNGIFLIAATNTFIRFIRFTFGRDYLEYLDANNKDTQQALVDDPEKYVCVYMQTTKWLNLQSSEGRRIALCHVLALVAWHGTQGGDTASAIDGGSYQVSDDEMDVGE</sequence>
<name>A0ABQ0G6P2_9PEZI</name>
<dbReference type="EMBL" id="BAAFSV010000002">
    <property type="protein sequence ID" value="GAB1313422.1"/>
    <property type="molecule type" value="Genomic_DNA"/>
</dbReference>
<organism evidence="1 2">
    <name type="scientific">Madurella fahalii</name>
    <dbReference type="NCBI Taxonomy" id="1157608"/>
    <lineage>
        <taxon>Eukaryota</taxon>
        <taxon>Fungi</taxon>
        <taxon>Dikarya</taxon>
        <taxon>Ascomycota</taxon>
        <taxon>Pezizomycotina</taxon>
        <taxon>Sordariomycetes</taxon>
        <taxon>Sordariomycetidae</taxon>
        <taxon>Sordariales</taxon>
        <taxon>Sordariales incertae sedis</taxon>
        <taxon>Madurella</taxon>
    </lineage>
</organism>
<proteinExistence type="predicted"/>
<evidence type="ECO:0000313" key="2">
    <source>
        <dbReference type="Proteomes" id="UP001628179"/>
    </source>
</evidence>
<accession>A0ABQ0G6P2</accession>
<keyword evidence="2" id="KW-1185">Reference proteome</keyword>